<evidence type="ECO:0000313" key="3">
    <source>
        <dbReference type="Proteomes" id="UP000324897"/>
    </source>
</evidence>
<dbReference type="Gramene" id="TVU10513">
    <property type="protein sequence ID" value="TVU10513"/>
    <property type="gene ID" value="EJB05_44049"/>
</dbReference>
<organism evidence="2 3">
    <name type="scientific">Eragrostis curvula</name>
    <name type="common">weeping love grass</name>
    <dbReference type="NCBI Taxonomy" id="38414"/>
    <lineage>
        <taxon>Eukaryota</taxon>
        <taxon>Viridiplantae</taxon>
        <taxon>Streptophyta</taxon>
        <taxon>Embryophyta</taxon>
        <taxon>Tracheophyta</taxon>
        <taxon>Spermatophyta</taxon>
        <taxon>Magnoliopsida</taxon>
        <taxon>Liliopsida</taxon>
        <taxon>Poales</taxon>
        <taxon>Poaceae</taxon>
        <taxon>PACMAD clade</taxon>
        <taxon>Chloridoideae</taxon>
        <taxon>Eragrostideae</taxon>
        <taxon>Eragrostidinae</taxon>
        <taxon>Eragrostis</taxon>
    </lineage>
</organism>
<feature type="non-terminal residue" evidence="2">
    <location>
        <position position="1"/>
    </location>
</feature>
<reference evidence="2 3" key="1">
    <citation type="journal article" date="2019" name="Sci. Rep.">
        <title>A high-quality genome of Eragrostis curvula grass provides insights into Poaceae evolution and supports new strategies to enhance forage quality.</title>
        <authorList>
            <person name="Carballo J."/>
            <person name="Santos B.A.C.M."/>
            <person name="Zappacosta D."/>
            <person name="Garbus I."/>
            <person name="Selva J.P."/>
            <person name="Gallo C.A."/>
            <person name="Diaz A."/>
            <person name="Albertini E."/>
            <person name="Caccamo M."/>
            <person name="Echenique V."/>
        </authorList>
    </citation>
    <scope>NUCLEOTIDE SEQUENCE [LARGE SCALE GENOMIC DNA]</scope>
    <source>
        <strain evidence="3">cv. Victoria</strain>
        <tissue evidence="2">Leaf</tissue>
    </source>
</reference>
<gene>
    <name evidence="2" type="ORF">EJB05_44049</name>
</gene>
<protein>
    <submittedName>
        <fullName evidence="2">Uncharacterized protein</fullName>
    </submittedName>
</protein>
<accession>A0A5J9TGM3</accession>
<keyword evidence="3" id="KW-1185">Reference proteome</keyword>
<keyword evidence="1" id="KW-1133">Transmembrane helix</keyword>
<feature type="transmembrane region" description="Helical" evidence="1">
    <location>
        <begin position="52"/>
        <end position="74"/>
    </location>
</feature>
<dbReference type="AlphaFoldDB" id="A0A5J9TGM3"/>
<keyword evidence="1" id="KW-0472">Membrane</keyword>
<name>A0A5J9TGM3_9POAL</name>
<sequence>MVTQGLPQWNRCADNVRRKLCKIQNSKCRAEQPAGYTRICQSGYDGNPLTSMAGRGSILCISIGSGLSSIYFWFSPQYTLPKGYNI</sequence>
<keyword evidence="1" id="KW-0812">Transmembrane</keyword>
<evidence type="ECO:0000256" key="1">
    <source>
        <dbReference type="SAM" id="Phobius"/>
    </source>
</evidence>
<dbReference type="Proteomes" id="UP000324897">
    <property type="component" value="Chromosome 3"/>
</dbReference>
<dbReference type="EMBL" id="RWGY01000039">
    <property type="protein sequence ID" value="TVU10513.1"/>
    <property type="molecule type" value="Genomic_DNA"/>
</dbReference>
<evidence type="ECO:0000313" key="2">
    <source>
        <dbReference type="EMBL" id="TVU10513.1"/>
    </source>
</evidence>
<proteinExistence type="predicted"/>
<comment type="caution">
    <text evidence="2">The sequence shown here is derived from an EMBL/GenBank/DDBJ whole genome shotgun (WGS) entry which is preliminary data.</text>
</comment>